<dbReference type="AlphaFoldDB" id="A0A4S8MT24"/>
<evidence type="ECO:0000313" key="2">
    <source>
        <dbReference type="EMBL" id="THV06031.1"/>
    </source>
</evidence>
<feature type="chain" id="PRO_5020186585" description="Thioredoxin-like fold domain-containing protein" evidence="1">
    <location>
        <begin position="20"/>
        <end position="226"/>
    </location>
</feature>
<keyword evidence="3" id="KW-1185">Reference proteome</keyword>
<reference evidence="2 3" key="1">
    <citation type="journal article" date="2019" name="Nat. Ecol. Evol.">
        <title>Megaphylogeny resolves global patterns of mushroom evolution.</title>
        <authorList>
            <person name="Varga T."/>
            <person name="Krizsan K."/>
            <person name="Foldi C."/>
            <person name="Dima B."/>
            <person name="Sanchez-Garcia M."/>
            <person name="Sanchez-Ramirez S."/>
            <person name="Szollosi G.J."/>
            <person name="Szarkandi J.G."/>
            <person name="Papp V."/>
            <person name="Albert L."/>
            <person name="Andreopoulos W."/>
            <person name="Angelini C."/>
            <person name="Antonin V."/>
            <person name="Barry K.W."/>
            <person name="Bougher N.L."/>
            <person name="Buchanan P."/>
            <person name="Buyck B."/>
            <person name="Bense V."/>
            <person name="Catcheside P."/>
            <person name="Chovatia M."/>
            <person name="Cooper J."/>
            <person name="Damon W."/>
            <person name="Desjardin D."/>
            <person name="Finy P."/>
            <person name="Geml J."/>
            <person name="Haridas S."/>
            <person name="Hughes K."/>
            <person name="Justo A."/>
            <person name="Karasinski D."/>
            <person name="Kautmanova I."/>
            <person name="Kiss B."/>
            <person name="Kocsube S."/>
            <person name="Kotiranta H."/>
            <person name="LaButti K.M."/>
            <person name="Lechner B.E."/>
            <person name="Liimatainen K."/>
            <person name="Lipzen A."/>
            <person name="Lukacs Z."/>
            <person name="Mihaltcheva S."/>
            <person name="Morgado L.N."/>
            <person name="Niskanen T."/>
            <person name="Noordeloos M.E."/>
            <person name="Ohm R.A."/>
            <person name="Ortiz-Santana B."/>
            <person name="Ovrebo C."/>
            <person name="Racz N."/>
            <person name="Riley R."/>
            <person name="Savchenko A."/>
            <person name="Shiryaev A."/>
            <person name="Soop K."/>
            <person name="Spirin V."/>
            <person name="Szebenyi C."/>
            <person name="Tomsovsky M."/>
            <person name="Tulloss R.E."/>
            <person name="Uehling J."/>
            <person name="Grigoriev I.V."/>
            <person name="Vagvolgyi C."/>
            <person name="Papp T."/>
            <person name="Martin F.M."/>
            <person name="Miettinen O."/>
            <person name="Hibbett D.S."/>
            <person name="Nagy L.G."/>
        </authorList>
    </citation>
    <scope>NUCLEOTIDE SEQUENCE [LARGE SCALE GENOMIC DNA]</scope>
    <source>
        <strain evidence="2 3">CBS 962.96</strain>
    </source>
</reference>
<gene>
    <name evidence="2" type="ORF">K435DRAFT_960815</name>
</gene>
<evidence type="ECO:0000256" key="1">
    <source>
        <dbReference type="SAM" id="SignalP"/>
    </source>
</evidence>
<organism evidence="2 3">
    <name type="scientific">Dendrothele bispora (strain CBS 962.96)</name>
    <dbReference type="NCBI Taxonomy" id="1314807"/>
    <lineage>
        <taxon>Eukaryota</taxon>
        <taxon>Fungi</taxon>
        <taxon>Dikarya</taxon>
        <taxon>Basidiomycota</taxon>
        <taxon>Agaricomycotina</taxon>
        <taxon>Agaricomycetes</taxon>
        <taxon>Agaricomycetidae</taxon>
        <taxon>Agaricales</taxon>
        <taxon>Agaricales incertae sedis</taxon>
        <taxon>Dendrothele</taxon>
    </lineage>
</organism>
<dbReference type="PANTHER" id="PTHR42336">
    <property type="entry name" value="THIOREDOXIN DOMAIN-CONTAINING PROTEIN-RELATED"/>
    <property type="match status" value="1"/>
</dbReference>
<accession>A0A4S8MT24</accession>
<proteinExistence type="predicted"/>
<feature type="signal peptide" evidence="1">
    <location>
        <begin position="1"/>
        <end position="19"/>
    </location>
</feature>
<protein>
    <recommendedName>
        <fullName evidence="4">Thioredoxin-like fold domain-containing protein</fullName>
    </recommendedName>
</protein>
<evidence type="ECO:0000313" key="3">
    <source>
        <dbReference type="Proteomes" id="UP000297245"/>
    </source>
</evidence>
<evidence type="ECO:0008006" key="4">
    <source>
        <dbReference type="Google" id="ProtNLM"/>
    </source>
</evidence>
<sequence>MFIVTDILSLLPSWSSAAAEPPEVGQKAPNVEKLTFPLDPAHPVLLYFPRHCGCPYPERDLNNLVTLLLSSPPIANSDFQIIVLPHANSEHEATRWLDAVLNSSFQRFEKSFSGDEKHLEETWNTVVRPKFALLPDTDRSIAKSYGLGNLPSFTSLLGKGGLTELSRLRSQGIVNRRTAPGSDRWAAHGSCWVDAEGIVRYYEKGEEAHMECNWKAGLYALGFNTT</sequence>
<name>A0A4S8MT24_DENBC</name>
<keyword evidence="1" id="KW-0732">Signal</keyword>
<dbReference type="EMBL" id="ML179045">
    <property type="protein sequence ID" value="THV06031.1"/>
    <property type="molecule type" value="Genomic_DNA"/>
</dbReference>
<dbReference type="OrthoDB" id="40334at2759"/>
<dbReference type="PANTHER" id="PTHR42336:SF1">
    <property type="entry name" value="ALKYL HYDROPEROXIDE REDUCTASE SUBUNIT C_ THIOL SPECIFIC ANTIOXIDANT DOMAIN-CONTAINING PROTEIN"/>
    <property type="match status" value="1"/>
</dbReference>
<dbReference type="Proteomes" id="UP000297245">
    <property type="component" value="Unassembled WGS sequence"/>
</dbReference>